<dbReference type="OrthoDB" id="8227879at2"/>
<keyword evidence="2" id="KW-1185">Reference proteome</keyword>
<dbReference type="EMBL" id="CP023036">
    <property type="protein sequence ID" value="AXY20877.1"/>
    <property type="molecule type" value="Genomic_DNA"/>
</dbReference>
<protein>
    <submittedName>
        <fullName evidence="1">Uncharacterized protein</fullName>
    </submittedName>
</protein>
<sequence length="198" mass="22610">MGEAKRNSEKLNRFYASMTEEEKIIYSVTQKLIDKFIKPAGLHGACYRTSILLNRILAKEYGIASTVVLGWINDGDDIFISHAWLEINDKKIDLMAERPLVTENRRGPTIILDHVFKGTSNLTYSYHLNKTREALEKDEEMIAVDAYYRKSLAVKDVEHARILRAIKSEDAMDAFLDECANEGQDGFTYSQILKVLSK</sequence>
<dbReference type="KEGG" id="ksc:CD178_00037"/>
<proteinExistence type="predicted"/>
<dbReference type="AlphaFoldDB" id="A0A347W7N4"/>
<dbReference type="Proteomes" id="UP000264120">
    <property type="component" value="Chromosome"/>
</dbReference>
<reference evidence="1 2" key="1">
    <citation type="submission" date="2017-08" db="EMBL/GenBank/DDBJ databases">
        <title>Complete genome sequence of Gluconacetobacter saccharivorans CV1 isolated from Fermented Vinegar.</title>
        <authorList>
            <person name="Kim S.-Y."/>
        </authorList>
    </citation>
    <scope>NUCLEOTIDE SEQUENCE [LARGE SCALE GENOMIC DNA]</scope>
    <source>
        <strain evidence="1 2">CV1</strain>
    </source>
</reference>
<name>A0A347W7N4_9PROT</name>
<evidence type="ECO:0000313" key="1">
    <source>
        <dbReference type="EMBL" id="AXY20877.1"/>
    </source>
</evidence>
<organism evidence="1 2">
    <name type="scientific">Komagataeibacter saccharivorans</name>
    <dbReference type="NCBI Taxonomy" id="265959"/>
    <lineage>
        <taxon>Bacteria</taxon>
        <taxon>Pseudomonadati</taxon>
        <taxon>Pseudomonadota</taxon>
        <taxon>Alphaproteobacteria</taxon>
        <taxon>Acetobacterales</taxon>
        <taxon>Acetobacteraceae</taxon>
        <taxon>Komagataeibacter</taxon>
    </lineage>
</organism>
<dbReference type="RefSeq" id="WP_118962257.1">
    <property type="nucleotide sequence ID" value="NZ_CP023036.1"/>
</dbReference>
<evidence type="ECO:0000313" key="2">
    <source>
        <dbReference type="Proteomes" id="UP000264120"/>
    </source>
</evidence>
<gene>
    <name evidence="1" type="ORF">CD178_00037</name>
</gene>
<accession>A0A347W7N4</accession>